<gene>
    <name evidence="1" type="ORF">IHE45_11G038000</name>
</gene>
<evidence type="ECO:0000313" key="2">
    <source>
        <dbReference type="Proteomes" id="UP000827976"/>
    </source>
</evidence>
<name>A0ACB7V603_DIOAL</name>
<comment type="caution">
    <text evidence="1">The sequence shown here is derived from an EMBL/GenBank/DDBJ whole genome shotgun (WGS) entry which is preliminary data.</text>
</comment>
<proteinExistence type="predicted"/>
<organism evidence="1 2">
    <name type="scientific">Dioscorea alata</name>
    <name type="common">Purple yam</name>
    <dbReference type="NCBI Taxonomy" id="55571"/>
    <lineage>
        <taxon>Eukaryota</taxon>
        <taxon>Viridiplantae</taxon>
        <taxon>Streptophyta</taxon>
        <taxon>Embryophyta</taxon>
        <taxon>Tracheophyta</taxon>
        <taxon>Spermatophyta</taxon>
        <taxon>Magnoliopsida</taxon>
        <taxon>Liliopsida</taxon>
        <taxon>Dioscoreales</taxon>
        <taxon>Dioscoreaceae</taxon>
        <taxon>Dioscorea</taxon>
    </lineage>
</organism>
<evidence type="ECO:0000313" key="1">
    <source>
        <dbReference type="EMBL" id="KAH7668857.1"/>
    </source>
</evidence>
<keyword evidence="2" id="KW-1185">Reference proteome</keyword>
<protein>
    <submittedName>
        <fullName evidence="1">Uncharacterized protein</fullName>
    </submittedName>
</protein>
<accession>A0ACB7V603</accession>
<reference evidence="2" key="1">
    <citation type="journal article" date="2022" name="Nat. Commun.">
        <title>Chromosome evolution and the genetic basis of agronomically important traits in greater yam.</title>
        <authorList>
            <person name="Bredeson J.V."/>
            <person name="Lyons J.B."/>
            <person name="Oniyinde I.O."/>
            <person name="Okereke N.R."/>
            <person name="Kolade O."/>
            <person name="Nnabue I."/>
            <person name="Nwadili C.O."/>
            <person name="Hribova E."/>
            <person name="Parker M."/>
            <person name="Nwogha J."/>
            <person name="Shu S."/>
            <person name="Carlson J."/>
            <person name="Kariba R."/>
            <person name="Muthemba S."/>
            <person name="Knop K."/>
            <person name="Barton G.J."/>
            <person name="Sherwood A.V."/>
            <person name="Lopez-Montes A."/>
            <person name="Asiedu R."/>
            <person name="Jamnadass R."/>
            <person name="Muchugi A."/>
            <person name="Goodstein D."/>
            <person name="Egesi C.N."/>
            <person name="Featherston J."/>
            <person name="Asfaw A."/>
            <person name="Simpson G.G."/>
            <person name="Dolezel J."/>
            <person name="Hendre P.S."/>
            <person name="Van Deynze A."/>
            <person name="Kumar P.L."/>
            <person name="Obidiegwu J.E."/>
            <person name="Bhattacharjee R."/>
            <person name="Rokhsar D.S."/>
        </authorList>
    </citation>
    <scope>NUCLEOTIDE SEQUENCE [LARGE SCALE GENOMIC DNA]</scope>
    <source>
        <strain evidence="2">cv. TDa95/00328</strain>
    </source>
</reference>
<dbReference type="Proteomes" id="UP000827976">
    <property type="component" value="Chromosome 11"/>
</dbReference>
<dbReference type="EMBL" id="CM037021">
    <property type="protein sequence ID" value="KAH7668857.1"/>
    <property type="molecule type" value="Genomic_DNA"/>
</dbReference>
<sequence length="82" mass="9204">MPLKGVASLVFNLQMCALDLALLAKSLPRSPSKSFFFLRTKVVMRGPKKKTQDALKDLSKSHKKMSSCLFMGELTVHIRPVR</sequence>